<keyword evidence="2" id="KW-1185">Reference proteome</keyword>
<dbReference type="PANTHER" id="PTHR45661:SF3">
    <property type="entry name" value="IG-LIKE DOMAIN-CONTAINING PROTEIN"/>
    <property type="match status" value="1"/>
</dbReference>
<dbReference type="InterPro" id="IPR053139">
    <property type="entry name" value="Surface_bspA-like"/>
</dbReference>
<name>A2DI64_TRIV3</name>
<reference evidence="1" key="1">
    <citation type="submission" date="2006-10" db="EMBL/GenBank/DDBJ databases">
        <authorList>
            <person name="Amadeo P."/>
            <person name="Zhao Q."/>
            <person name="Wortman J."/>
            <person name="Fraser-Liggett C."/>
            <person name="Carlton J."/>
        </authorList>
    </citation>
    <scope>NUCLEOTIDE SEQUENCE</scope>
    <source>
        <strain evidence="1">G3</strain>
    </source>
</reference>
<dbReference type="RefSeq" id="XP_001580846.1">
    <property type="nucleotide sequence ID" value="XM_001580796.1"/>
</dbReference>
<dbReference type="InterPro" id="IPR032675">
    <property type="entry name" value="LRR_dom_sf"/>
</dbReference>
<accession>A2DI64</accession>
<dbReference type="VEuPathDB" id="TrichDB:TVAGG3_0712480"/>
<sequence>MLFFLLLEKNVSYPKDISVSLESTVDNVPEGTERFKVKRNIKLINSFAFKNCKDSLISVDFSSATMLTRIQPFAFAGCYKLDALDFSYCNQLWIIQNSAFKDSGVSRLSLPPNIKVLGNYSFSNCLFSYIMIPGSVYLIGKGAFYNTPINTLYLTKDGDLSIIQSKAFANTNITVFSIPKRVSKIGKRAFENVPLASFSVEPTNPYFVFENGLYSITKERILFVPPFIDGVFQINPRTSIIEPYAMANTNISTINLTCIKKICDHAFMNSKIQKISIPKNVKYVGDYAFFNCTLLGSLKAKSIFTVFGENSFKNSGIVCTVKADPMLIRPLTKAGVPLTAFMKCPGETVKMYKK</sequence>
<dbReference type="InterPro" id="IPR026906">
    <property type="entry name" value="LRR_5"/>
</dbReference>
<gene>
    <name evidence="1" type="ORF">TVAG_129680</name>
</gene>
<dbReference type="EMBL" id="DS113203">
    <property type="protein sequence ID" value="EAY19860.1"/>
    <property type="molecule type" value="Genomic_DNA"/>
</dbReference>
<reference evidence="1" key="2">
    <citation type="journal article" date="2007" name="Science">
        <title>Draft genome sequence of the sexually transmitted pathogen Trichomonas vaginalis.</title>
        <authorList>
            <person name="Carlton J.M."/>
            <person name="Hirt R.P."/>
            <person name="Silva J.C."/>
            <person name="Delcher A.L."/>
            <person name="Schatz M."/>
            <person name="Zhao Q."/>
            <person name="Wortman J.R."/>
            <person name="Bidwell S.L."/>
            <person name="Alsmark U.C.M."/>
            <person name="Besteiro S."/>
            <person name="Sicheritz-Ponten T."/>
            <person name="Noel C.J."/>
            <person name="Dacks J.B."/>
            <person name="Foster P.G."/>
            <person name="Simillion C."/>
            <person name="Van de Peer Y."/>
            <person name="Miranda-Saavedra D."/>
            <person name="Barton G.J."/>
            <person name="Westrop G.D."/>
            <person name="Mueller S."/>
            <person name="Dessi D."/>
            <person name="Fiori P.L."/>
            <person name="Ren Q."/>
            <person name="Paulsen I."/>
            <person name="Zhang H."/>
            <person name="Bastida-Corcuera F.D."/>
            <person name="Simoes-Barbosa A."/>
            <person name="Brown M.T."/>
            <person name="Hayes R.D."/>
            <person name="Mukherjee M."/>
            <person name="Okumura C.Y."/>
            <person name="Schneider R."/>
            <person name="Smith A.J."/>
            <person name="Vanacova S."/>
            <person name="Villalvazo M."/>
            <person name="Haas B.J."/>
            <person name="Pertea M."/>
            <person name="Feldblyum T.V."/>
            <person name="Utterback T.R."/>
            <person name="Shu C.L."/>
            <person name="Osoegawa K."/>
            <person name="de Jong P.J."/>
            <person name="Hrdy I."/>
            <person name="Horvathova L."/>
            <person name="Zubacova Z."/>
            <person name="Dolezal P."/>
            <person name="Malik S.B."/>
            <person name="Logsdon J.M. Jr."/>
            <person name="Henze K."/>
            <person name="Gupta A."/>
            <person name="Wang C.C."/>
            <person name="Dunne R.L."/>
            <person name="Upcroft J.A."/>
            <person name="Upcroft P."/>
            <person name="White O."/>
            <person name="Salzberg S.L."/>
            <person name="Tang P."/>
            <person name="Chiu C.-H."/>
            <person name="Lee Y.-S."/>
            <person name="Embley T.M."/>
            <person name="Coombs G.H."/>
            <person name="Mottram J.C."/>
            <person name="Tachezy J."/>
            <person name="Fraser-Liggett C.M."/>
            <person name="Johnson P.J."/>
        </authorList>
    </citation>
    <scope>NUCLEOTIDE SEQUENCE [LARGE SCALE GENOMIC DNA]</scope>
    <source>
        <strain evidence="1">G3</strain>
    </source>
</reference>
<dbReference type="VEuPathDB" id="TrichDB:TVAG_129680"/>
<dbReference type="Gene3D" id="3.80.10.10">
    <property type="entry name" value="Ribonuclease Inhibitor"/>
    <property type="match status" value="2"/>
</dbReference>
<dbReference type="AlphaFoldDB" id="A2DI64"/>
<dbReference type="PANTHER" id="PTHR45661">
    <property type="entry name" value="SURFACE ANTIGEN"/>
    <property type="match status" value="1"/>
</dbReference>
<dbReference type="InParanoid" id="A2DI64"/>
<dbReference type="STRING" id="5722.A2DI64"/>
<evidence type="ECO:0000313" key="2">
    <source>
        <dbReference type="Proteomes" id="UP000001542"/>
    </source>
</evidence>
<dbReference type="Pfam" id="PF13306">
    <property type="entry name" value="LRR_5"/>
    <property type="match status" value="2"/>
</dbReference>
<dbReference type="KEGG" id="tva:5465390"/>
<organism evidence="1 2">
    <name type="scientific">Trichomonas vaginalis (strain ATCC PRA-98 / G3)</name>
    <dbReference type="NCBI Taxonomy" id="412133"/>
    <lineage>
        <taxon>Eukaryota</taxon>
        <taxon>Metamonada</taxon>
        <taxon>Parabasalia</taxon>
        <taxon>Trichomonadida</taxon>
        <taxon>Trichomonadidae</taxon>
        <taxon>Trichomonas</taxon>
    </lineage>
</organism>
<protein>
    <submittedName>
        <fullName evidence="1">Surface antigen Bsp, putative</fullName>
    </submittedName>
</protein>
<proteinExistence type="predicted"/>
<dbReference type="SUPFAM" id="SSF52058">
    <property type="entry name" value="L domain-like"/>
    <property type="match status" value="1"/>
</dbReference>
<dbReference type="Proteomes" id="UP000001542">
    <property type="component" value="Unassembled WGS sequence"/>
</dbReference>
<dbReference type="SMR" id="A2DI64"/>
<evidence type="ECO:0000313" key="1">
    <source>
        <dbReference type="EMBL" id="EAY19860.1"/>
    </source>
</evidence>